<name>A0A2A9DYP6_9MICO</name>
<evidence type="ECO:0000313" key="10">
    <source>
        <dbReference type="EMBL" id="PFG31255.1"/>
    </source>
</evidence>
<feature type="compositionally biased region" description="Acidic residues" evidence="7">
    <location>
        <begin position="125"/>
        <end position="142"/>
    </location>
</feature>
<dbReference type="InterPro" id="IPR000089">
    <property type="entry name" value="Biotin_lipoyl"/>
</dbReference>
<dbReference type="Gene3D" id="3.30.559.10">
    <property type="entry name" value="Chloramphenicol acetyltransferase-like domain"/>
    <property type="match status" value="1"/>
</dbReference>
<protein>
    <recommendedName>
        <fullName evidence="6">Dihydrolipoamide acetyltransferase component of pyruvate dehydrogenase complex</fullName>
        <ecNumber evidence="6">2.3.1.-</ecNumber>
    </recommendedName>
</protein>
<feature type="region of interest" description="Disordered" evidence="7">
    <location>
        <begin position="70"/>
        <end position="179"/>
    </location>
</feature>
<comment type="similarity">
    <text evidence="2 6">Belongs to the 2-oxoacid dehydrogenase family.</text>
</comment>
<dbReference type="Pfam" id="PF00364">
    <property type="entry name" value="Biotin_lipoyl"/>
    <property type="match status" value="1"/>
</dbReference>
<keyword evidence="11" id="KW-1185">Reference proteome</keyword>
<dbReference type="Gene3D" id="4.10.320.10">
    <property type="entry name" value="E3-binding domain"/>
    <property type="match status" value="1"/>
</dbReference>
<dbReference type="InterPro" id="IPR050743">
    <property type="entry name" value="2-oxoacid_DH_E2_comp"/>
</dbReference>
<dbReference type="InterPro" id="IPR001078">
    <property type="entry name" value="2-oxoacid_DH_actylTfrase"/>
</dbReference>
<evidence type="ECO:0000256" key="2">
    <source>
        <dbReference type="ARBA" id="ARBA00007317"/>
    </source>
</evidence>
<dbReference type="Pfam" id="PF00198">
    <property type="entry name" value="2-oxoacid_dh"/>
    <property type="match status" value="1"/>
</dbReference>
<dbReference type="AlphaFoldDB" id="A0A2A9DYP6"/>
<evidence type="ECO:0000256" key="5">
    <source>
        <dbReference type="ARBA" id="ARBA00023315"/>
    </source>
</evidence>
<keyword evidence="3 6" id="KW-0808">Transferase</keyword>
<dbReference type="PROSITE" id="PS50968">
    <property type="entry name" value="BIOTINYL_LIPOYL"/>
    <property type="match status" value="1"/>
</dbReference>
<dbReference type="SUPFAM" id="SSF51230">
    <property type="entry name" value="Single hybrid motif"/>
    <property type="match status" value="1"/>
</dbReference>
<dbReference type="CDD" id="cd06849">
    <property type="entry name" value="lipoyl_domain"/>
    <property type="match status" value="1"/>
</dbReference>
<sequence>MSETVNLPALGESVTEGTVTRWLKSVGDHVDVDEPLLEVSTDKVDTEIPSPVAGVLEEILAQEDDTIDVGAPLAKVGDGSGTSGSDAPAEPEAQESEPESQAPEPEPEAEEESPAQPPASSSGESSDESDDQGGDTDSEQAESEPASAESSTQRGAETSSSSQSEADTASSQQESADVSGNAGYVTPLVRRLANQHSVDLSTVEGTGVGGRIRKEDVLEAASRNDTSSAKTPAPATVSELRGTTQPMTRLRKVAAEQAVSSRQATAQVTTVIEADITTVTQLVDRVQDAFTKKTGKALEILPFIAKAAIQALQEQPVINATVDGDQIVYPSDENLSVAVDTDRGLLSPVVKNASSLDVAGLAAAIDDLAERTRSNSLKPDELSGGTFTIASSDARGTLIETPLVFLPQSAALSVGAVSKRAVVVDSAGTDAIAIRSVVYLSLSYDQRIIDSTDASRFLASMTNALETEDFEGQLGL</sequence>
<evidence type="ECO:0000259" key="8">
    <source>
        <dbReference type="PROSITE" id="PS50968"/>
    </source>
</evidence>
<feature type="compositionally biased region" description="Low complexity" evidence="7">
    <location>
        <begin position="143"/>
        <end position="177"/>
    </location>
</feature>
<dbReference type="InterPro" id="IPR036625">
    <property type="entry name" value="E3-bd_dom_sf"/>
</dbReference>
<dbReference type="EC" id="2.3.1.-" evidence="6"/>
<dbReference type="PANTHER" id="PTHR43178:SF5">
    <property type="entry name" value="LIPOAMIDE ACYLTRANSFERASE COMPONENT OF BRANCHED-CHAIN ALPHA-KETO ACID DEHYDROGENASE COMPLEX, MITOCHONDRIAL"/>
    <property type="match status" value="1"/>
</dbReference>
<feature type="domain" description="Peripheral subunit-binding (PSBD)" evidence="9">
    <location>
        <begin position="184"/>
        <end position="221"/>
    </location>
</feature>
<evidence type="ECO:0000256" key="3">
    <source>
        <dbReference type="ARBA" id="ARBA00022679"/>
    </source>
</evidence>
<evidence type="ECO:0000259" key="9">
    <source>
        <dbReference type="PROSITE" id="PS51826"/>
    </source>
</evidence>
<dbReference type="PROSITE" id="PS51826">
    <property type="entry name" value="PSBD"/>
    <property type="match status" value="1"/>
</dbReference>
<dbReference type="InterPro" id="IPR003016">
    <property type="entry name" value="2-oxoA_DH_lipoyl-BS"/>
</dbReference>
<dbReference type="SUPFAM" id="SSF47005">
    <property type="entry name" value="Peripheral subunit-binding domain of 2-oxo acid dehydrogenase complex"/>
    <property type="match status" value="1"/>
</dbReference>
<comment type="cofactor">
    <cofactor evidence="1 6">
        <name>(R)-lipoate</name>
        <dbReference type="ChEBI" id="CHEBI:83088"/>
    </cofactor>
</comment>
<reference evidence="10 11" key="1">
    <citation type="submission" date="2017-10" db="EMBL/GenBank/DDBJ databases">
        <title>Sequencing the genomes of 1000 actinobacteria strains.</title>
        <authorList>
            <person name="Klenk H.-P."/>
        </authorList>
    </citation>
    <scope>NUCLEOTIDE SEQUENCE [LARGE SCALE GENOMIC DNA]</scope>
    <source>
        <strain evidence="10 11">DSM 21798</strain>
    </source>
</reference>
<evidence type="ECO:0000256" key="4">
    <source>
        <dbReference type="ARBA" id="ARBA00022823"/>
    </source>
</evidence>
<organism evidence="10 11">
    <name type="scientific">Paramicrobacterium agarici</name>
    <dbReference type="NCBI Taxonomy" id="630514"/>
    <lineage>
        <taxon>Bacteria</taxon>
        <taxon>Bacillati</taxon>
        <taxon>Actinomycetota</taxon>
        <taxon>Actinomycetes</taxon>
        <taxon>Micrococcales</taxon>
        <taxon>Microbacteriaceae</taxon>
        <taxon>Paramicrobacterium</taxon>
    </lineage>
</organism>
<evidence type="ECO:0000256" key="7">
    <source>
        <dbReference type="SAM" id="MobiDB-lite"/>
    </source>
</evidence>
<dbReference type="RefSeq" id="WP_098407626.1">
    <property type="nucleotide sequence ID" value="NZ_PDJE01000001.1"/>
</dbReference>
<dbReference type="GO" id="GO:0005737">
    <property type="term" value="C:cytoplasm"/>
    <property type="evidence" value="ECO:0007669"/>
    <property type="project" value="TreeGrafter"/>
</dbReference>
<comment type="caution">
    <text evidence="10">The sequence shown here is derived from an EMBL/GenBank/DDBJ whole genome shotgun (WGS) entry which is preliminary data.</text>
</comment>
<dbReference type="PROSITE" id="PS00189">
    <property type="entry name" value="LIPOYL"/>
    <property type="match status" value="1"/>
</dbReference>
<gene>
    <name evidence="10" type="ORF">ATJ78_2215</name>
</gene>
<dbReference type="GO" id="GO:0031405">
    <property type="term" value="F:lipoic acid binding"/>
    <property type="evidence" value="ECO:0007669"/>
    <property type="project" value="TreeGrafter"/>
</dbReference>
<dbReference type="InterPro" id="IPR011053">
    <property type="entry name" value="Single_hybrid_motif"/>
</dbReference>
<keyword evidence="5 6" id="KW-0012">Acyltransferase</keyword>
<feature type="domain" description="Lipoyl-binding" evidence="8">
    <location>
        <begin position="2"/>
        <end position="77"/>
    </location>
</feature>
<proteinExistence type="inferred from homology"/>
<evidence type="ECO:0000313" key="11">
    <source>
        <dbReference type="Proteomes" id="UP000221369"/>
    </source>
</evidence>
<evidence type="ECO:0000256" key="1">
    <source>
        <dbReference type="ARBA" id="ARBA00001938"/>
    </source>
</evidence>
<dbReference type="Gene3D" id="2.40.50.100">
    <property type="match status" value="1"/>
</dbReference>
<dbReference type="Pfam" id="PF02817">
    <property type="entry name" value="E3_binding"/>
    <property type="match status" value="1"/>
</dbReference>
<keyword evidence="4 6" id="KW-0450">Lipoyl</keyword>
<dbReference type="InterPro" id="IPR023213">
    <property type="entry name" value="CAT-like_dom_sf"/>
</dbReference>
<dbReference type="PANTHER" id="PTHR43178">
    <property type="entry name" value="DIHYDROLIPOAMIDE ACETYLTRANSFERASE COMPONENT OF PYRUVATE DEHYDROGENASE COMPLEX"/>
    <property type="match status" value="1"/>
</dbReference>
<dbReference type="EMBL" id="PDJE01000001">
    <property type="protein sequence ID" value="PFG31255.1"/>
    <property type="molecule type" value="Genomic_DNA"/>
</dbReference>
<dbReference type="SUPFAM" id="SSF52777">
    <property type="entry name" value="CoA-dependent acyltransferases"/>
    <property type="match status" value="1"/>
</dbReference>
<dbReference type="InterPro" id="IPR004167">
    <property type="entry name" value="PSBD"/>
</dbReference>
<dbReference type="Proteomes" id="UP000221369">
    <property type="component" value="Unassembled WGS sequence"/>
</dbReference>
<evidence type="ECO:0000256" key="6">
    <source>
        <dbReference type="RuleBase" id="RU003423"/>
    </source>
</evidence>
<accession>A0A2A9DYP6</accession>
<dbReference type="GO" id="GO:0016407">
    <property type="term" value="F:acetyltransferase activity"/>
    <property type="evidence" value="ECO:0007669"/>
    <property type="project" value="TreeGrafter"/>
</dbReference>